<feature type="transmembrane region" description="Helical" evidence="5">
    <location>
        <begin position="202"/>
        <end position="223"/>
    </location>
</feature>
<evidence type="ECO:0008006" key="8">
    <source>
        <dbReference type="Google" id="ProtNLM"/>
    </source>
</evidence>
<feature type="transmembrane region" description="Helical" evidence="5">
    <location>
        <begin position="235"/>
        <end position="254"/>
    </location>
</feature>
<keyword evidence="3 5" id="KW-1133">Transmembrane helix</keyword>
<feature type="non-terminal residue" evidence="6">
    <location>
        <position position="1"/>
    </location>
</feature>
<dbReference type="InterPro" id="IPR035952">
    <property type="entry name" value="Rhomboid-like_sf"/>
</dbReference>
<keyword evidence="7" id="KW-1185">Reference proteome</keyword>
<keyword evidence="4 5" id="KW-0472">Membrane</keyword>
<dbReference type="OrthoDB" id="418595at2759"/>
<evidence type="ECO:0000256" key="4">
    <source>
        <dbReference type="ARBA" id="ARBA00023136"/>
    </source>
</evidence>
<feature type="transmembrane region" description="Helical" evidence="5">
    <location>
        <begin position="162"/>
        <end position="182"/>
    </location>
</feature>
<dbReference type="Proteomes" id="UP000023152">
    <property type="component" value="Unassembled WGS sequence"/>
</dbReference>
<evidence type="ECO:0000256" key="2">
    <source>
        <dbReference type="ARBA" id="ARBA00022692"/>
    </source>
</evidence>
<name>X6N9Y7_RETFI</name>
<evidence type="ECO:0000313" key="7">
    <source>
        <dbReference type="Proteomes" id="UP000023152"/>
    </source>
</evidence>
<evidence type="ECO:0000313" key="6">
    <source>
        <dbReference type="EMBL" id="ETO22836.1"/>
    </source>
</evidence>
<gene>
    <name evidence="6" type="ORF">RFI_14357</name>
</gene>
<feature type="transmembrane region" description="Helical" evidence="5">
    <location>
        <begin position="132"/>
        <end position="155"/>
    </location>
</feature>
<reference evidence="6 7" key="1">
    <citation type="journal article" date="2013" name="Curr. Biol.">
        <title>The Genome of the Foraminiferan Reticulomyxa filosa.</title>
        <authorList>
            <person name="Glockner G."/>
            <person name="Hulsmann N."/>
            <person name="Schleicher M."/>
            <person name="Noegel A.A."/>
            <person name="Eichinger L."/>
            <person name="Gallinger C."/>
            <person name="Pawlowski J."/>
            <person name="Sierra R."/>
            <person name="Euteneuer U."/>
            <person name="Pillet L."/>
            <person name="Moustafa A."/>
            <person name="Platzer M."/>
            <person name="Groth M."/>
            <person name="Szafranski K."/>
            <person name="Schliwa M."/>
        </authorList>
    </citation>
    <scope>NUCLEOTIDE SEQUENCE [LARGE SCALE GENOMIC DNA]</scope>
</reference>
<evidence type="ECO:0000256" key="3">
    <source>
        <dbReference type="ARBA" id="ARBA00022989"/>
    </source>
</evidence>
<dbReference type="GO" id="GO:0016020">
    <property type="term" value="C:membrane"/>
    <property type="evidence" value="ECO:0007669"/>
    <property type="project" value="UniProtKB-SubCell"/>
</dbReference>
<evidence type="ECO:0000256" key="5">
    <source>
        <dbReference type="SAM" id="Phobius"/>
    </source>
</evidence>
<dbReference type="EMBL" id="ASPP01010435">
    <property type="protein sequence ID" value="ETO22836.1"/>
    <property type="molecule type" value="Genomic_DNA"/>
</dbReference>
<sequence length="346" mass="40980">KILLVLVALREAFLMEKKREGKGSGDEYEHTFVCGNSSFKKLKYPFILENNKKRMLEHWFIFGQYRTKRCTFLKKQTQNCKQEELNKDNFSSYPVTKKTMTDHFVFSIRDWKLHRYNILITSTLIHHGFDHFLFNFLGLASQGLHLIPYIGLSIFFCGRMFWLVYVSGGMLGNLAVVFPYHYHYDKSCDKVQALSKDDEPKMLEYMYTYTYLFLCEFCYVFFCRKKEKCPFFLSSLPRAFLDIFVFGACFYFLWKLFSYKSLISKGKIRNPNASVFGKKTLILGNAKQKLYYSNFNLCFFGVVEGNISLVGKVQVKSDHRIVFFDKNIFKLFEILFEIFSIFFNNL</sequence>
<comment type="caution">
    <text evidence="6">The sequence shown here is derived from an EMBL/GenBank/DDBJ whole genome shotgun (WGS) entry which is preliminary data.</text>
</comment>
<comment type="subcellular location">
    <subcellularLocation>
        <location evidence="1">Membrane</location>
        <topology evidence="1">Multi-pass membrane protein</topology>
    </subcellularLocation>
</comment>
<dbReference type="AlphaFoldDB" id="X6N9Y7"/>
<organism evidence="6 7">
    <name type="scientific">Reticulomyxa filosa</name>
    <dbReference type="NCBI Taxonomy" id="46433"/>
    <lineage>
        <taxon>Eukaryota</taxon>
        <taxon>Sar</taxon>
        <taxon>Rhizaria</taxon>
        <taxon>Retaria</taxon>
        <taxon>Foraminifera</taxon>
        <taxon>Monothalamids</taxon>
        <taxon>Reticulomyxidae</taxon>
        <taxon>Reticulomyxa</taxon>
    </lineage>
</organism>
<dbReference type="Gene3D" id="1.20.1540.10">
    <property type="entry name" value="Rhomboid-like"/>
    <property type="match status" value="1"/>
</dbReference>
<protein>
    <recommendedName>
        <fullName evidence="8">Peptidase S54 rhomboid domain-containing protein</fullName>
    </recommendedName>
</protein>
<proteinExistence type="predicted"/>
<accession>X6N9Y7</accession>
<evidence type="ECO:0000256" key="1">
    <source>
        <dbReference type="ARBA" id="ARBA00004141"/>
    </source>
</evidence>
<keyword evidence="2 5" id="KW-0812">Transmembrane</keyword>